<dbReference type="Pfam" id="PF01535">
    <property type="entry name" value="PPR"/>
    <property type="match status" value="2"/>
</dbReference>
<keyword evidence="5" id="KW-1185">Reference proteome</keyword>
<dbReference type="Pfam" id="PF13041">
    <property type="entry name" value="PPR_2"/>
    <property type="match status" value="5"/>
</dbReference>
<accession>A0AAQ3JNW7</accession>
<dbReference type="PANTHER" id="PTHR47941">
    <property type="entry name" value="PENTATRICOPEPTIDE REPEAT-CONTAINING PROTEIN 3, MITOCHONDRIAL"/>
    <property type="match status" value="1"/>
</dbReference>
<proteinExistence type="inferred from homology"/>
<evidence type="ECO:0000256" key="1">
    <source>
        <dbReference type="ARBA" id="ARBA00007626"/>
    </source>
</evidence>
<feature type="repeat" description="PPR" evidence="3">
    <location>
        <begin position="347"/>
        <end position="381"/>
    </location>
</feature>
<feature type="repeat" description="PPR" evidence="3">
    <location>
        <begin position="207"/>
        <end position="241"/>
    </location>
</feature>
<feature type="repeat" description="PPR" evidence="3">
    <location>
        <begin position="136"/>
        <end position="171"/>
    </location>
</feature>
<dbReference type="Proteomes" id="UP001327560">
    <property type="component" value="Chromosome 1"/>
</dbReference>
<dbReference type="NCBIfam" id="TIGR00756">
    <property type="entry name" value="PPR"/>
    <property type="match status" value="8"/>
</dbReference>
<feature type="repeat" description="PPR" evidence="3">
    <location>
        <begin position="277"/>
        <end position="311"/>
    </location>
</feature>
<organism evidence="4 5">
    <name type="scientific">Canna indica</name>
    <name type="common">Indian-shot</name>
    <dbReference type="NCBI Taxonomy" id="4628"/>
    <lineage>
        <taxon>Eukaryota</taxon>
        <taxon>Viridiplantae</taxon>
        <taxon>Streptophyta</taxon>
        <taxon>Embryophyta</taxon>
        <taxon>Tracheophyta</taxon>
        <taxon>Spermatophyta</taxon>
        <taxon>Magnoliopsida</taxon>
        <taxon>Liliopsida</taxon>
        <taxon>Zingiberales</taxon>
        <taxon>Cannaceae</taxon>
        <taxon>Canna</taxon>
    </lineage>
</organism>
<dbReference type="EMBL" id="CP136890">
    <property type="protein sequence ID" value="WOK92492.1"/>
    <property type="molecule type" value="Genomic_DNA"/>
</dbReference>
<dbReference type="PROSITE" id="PS51375">
    <property type="entry name" value="PPR"/>
    <property type="match status" value="10"/>
</dbReference>
<name>A0AAQ3JNW7_9LILI</name>
<gene>
    <name evidence="4" type="ORF">Cni_G01183</name>
</gene>
<evidence type="ECO:0000313" key="5">
    <source>
        <dbReference type="Proteomes" id="UP001327560"/>
    </source>
</evidence>
<reference evidence="4 5" key="1">
    <citation type="submission" date="2023-10" db="EMBL/GenBank/DDBJ databases">
        <title>Chromosome-scale genome assembly provides insights into flower coloration mechanisms of Canna indica.</title>
        <authorList>
            <person name="Li C."/>
        </authorList>
    </citation>
    <scope>NUCLEOTIDE SEQUENCE [LARGE SCALE GENOMIC DNA]</scope>
    <source>
        <tissue evidence="4">Flower</tissue>
    </source>
</reference>
<dbReference type="AlphaFoldDB" id="A0AAQ3JNW7"/>
<keyword evidence="2" id="KW-0677">Repeat</keyword>
<feature type="repeat" description="PPR" evidence="3">
    <location>
        <begin position="242"/>
        <end position="276"/>
    </location>
</feature>
<feature type="repeat" description="PPR" evidence="3">
    <location>
        <begin position="66"/>
        <end position="100"/>
    </location>
</feature>
<feature type="repeat" description="PPR" evidence="3">
    <location>
        <begin position="172"/>
        <end position="206"/>
    </location>
</feature>
<evidence type="ECO:0000313" key="4">
    <source>
        <dbReference type="EMBL" id="WOK92492.1"/>
    </source>
</evidence>
<comment type="similarity">
    <text evidence="1">Belongs to the PPR family. P subfamily.</text>
</comment>
<feature type="repeat" description="PPR" evidence="3">
    <location>
        <begin position="414"/>
        <end position="448"/>
    </location>
</feature>
<feature type="repeat" description="PPR" evidence="3">
    <location>
        <begin position="449"/>
        <end position="483"/>
    </location>
</feature>
<feature type="repeat" description="PPR" evidence="3">
    <location>
        <begin position="101"/>
        <end position="135"/>
    </location>
</feature>
<sequence>MRSLSPSPFAQSILRRLPVHIRRLSSQESSRNDLIISFSELVKRFPNKAPCASPPPVTGARPRCPHPFEYASMMEAYGRAGDADEALRLLREMKSFSCRPDVVCYTAVIDSLASSGRPAEALAVFEEMASAGAAPDAAAFTVLVKLYACCLMQFDVAYEVVRWMVKSGCAPDVVTYSTLIAGLCWAGRIEEALGVLDLMLEEECRPNVYTYTPIVQAYCCRGRIKEAKRLLNTMEAIGCPPNTVTFNVLIEALCKIAAFDEVEMLMKDCALKGWEPDTITYSIYMDGLCKFGRAEKSFELIEVMLEKGLCPNDLTLNILLDGLCRGSKACEAKCLLERSAELEWNATVVNYNTVMSRLSDIGRWSAVLKLFTDMFKKGITANSWTFSIVIHSLSKTGMLNLAKFVFNSKGFVANVMTYTTLIHYYSLAGRPHDVHLLFQKMAEESISPNRITYSVMINCLCKDKRFLEAIGCFYRSLGDGYSSDLVAHLMYNLVSCGRLKEMINLLQWILKQGTAIDVCIFHKLINAFCRMGYCKSAKIYDVCHILDKMLQIR</sequence>
<protein>
    <submittedName>
        <fullName evidence="4">Pentatricopeptide repeat-containing protein</fullName>
    </submittedName>
</protein>
<dbReference type="InterPro" id="IPR011990">
    <property type="entry name" value="TPR-like_helical_dom_sf"/>
</dbReference>
<dbReference type="Gene3D" id="1.25.40.10">
    <property type="entry name" value="Tetratricopeptide repeat domain"/>
    <property type="match status" value="5"/>
</dbReference>
<dbReference type="InterPro" id="IPR002885">
    <property type="entry name" value="PPR_rpt"/>
</dbReference>
<evidence type="ECO:0000256" key="3">
    <source>
        <dbReference type="PROSITE-ProRule" id="PRU00708"/>
    </source>
</evidence>
<evidence type="ECO:0000256" key="2">
    <source>
        <dbReference type="ARBA" id="ARBA00022737"/>
    </source>
</evidence>